<dbReference type="GO" id="GO:0016279">
    <property type="term" value="F:protein-lysine N-methyltransferase activity"/>
    <property type="evidence" value="ECO:0007669"/>
    <property type="project" value="TreeGrafter"/>
</dbReference>
<dbReference type="AlphaFoldDB" id="A0A9P4MR03"/>
<dbReference type="CDD" id="cd10527">
    <property type="entry name" value="SET_LSMT"/>
    <property type="match status" value="1"/>
</dbReference>
<accession>A0A9P4MR03</accession>
<dbReference type="OrthoDB" id="441812at2759"/>
<keyword evidence="2" id="KW-1185">Reference proteome</keyword>
<evidence type="ECO:0000313" key="2">
    <source>
        <dbReference type="Proteomes" id="UP000799536"/>
    </source>
</evidence>
<evidence type="ECO:0000313" key="1">
    <source>
        <dbReference type="EMBL" id="KAF2199462.1"/>
    </source>
</evidence>
<dbReference type="SUPFAM" id="SSF82199">
    <property type="entry name" value="SET domain"/>
    <property type="match status" value="1"/>
</dbReference>
<gene>
    <name evidence="1" type="ORF">GQ43DRAFT_464789</name>
</gene>
<organism evidence="1 2">
    <name type="scientific">Delitschia confertaspora ATCC 74209</name>
    <dbReference type="NCBI Taxonomy" id="1513339"/>
    <lineage>
        <taxon>Eukaryota</taxon>
        <taxon>Fungi</taxon>
        <taxon>Dikarya</taxon>
        <taxon>Ascomycota</taxon>
        <taxon>Pezizomycotina</taxon>
        <taxon>Dothideomycetes</taxon>
        <taxon>Pleosporomycetidae</taxon>
        <taxon>Pleosporales</taxon>
        <taxon>Delitschiaceae</taxon>
        <taxon>Delitschia</taxon>
    </lineage>
</organism>
<dbReference type="EMBL" id="ML994074">
    <property type="protein sequence ID" value="KAF2199462.1"/>
    <property type="molecule type" value="Genomic_DNA"/>
</dbReference>
<dbReference type="InterPro" id="IPR050600">
    <property type="entry name" value="SETD3_SETD6_MTase"/>
</dbReference>
<dbReference type="PANTHER" id="PTHR13271:SF76">
    <property type="entry name" value="SET DOMAIN-CONTAINING PROTEIN 8"/>
    <property type="match status" value="1"/>
</dbReference>
<protein>
    <submittedName>
        <fullName evidence="1">SET domain-containing protein</fullName>
    </submittedName>
</protein>
<name>A0A9P4MR03_9PLEO</name>
<dbReference type="PANTHER" id="PTHR13271">
    <property type="entry name" value="UNCHARACTERIZED PUTATIVE METHYLTRANSFERASE"/>
    <property type="match status" value="1"/>
</dbReference>
<proteinExistence type="predicted"/>
<reference evidence="1" key="1">
    <citation type="journal article" date="2020" name="Stud. Mycol.">
        <title>101 Dothideomycetes genomes: a test case for predicting lifestyles and emergence of pathogens.</title>
        <authorList>
            <person name="Haridas S."/>
            <person name="Albert R."/>
            <person name="Binder M."/>
            <person name="Bloem J."/>
            <person name="Labutti K."/>
            <person name="Salamov A."/>
            <person name="Andreopoulos B."/>
            <person name="Baker S."/>
            <person name="Barry K."/>
            <person name="Bills G."/>
            <person name="Bluhm B."/>
            <person name="Cannon C."/>
            <person name="Castanera R."/>
            <person name="Culley D."/>
            <person name="Daum C."/>
            <person name="Ezra D."/>
            <person name="Gonzalez J."/>
            <person name="Henrissat B."/>
            <person name="Kuo A."/>
            <person name="Liang C."/>
            <person name="Lipzen A."/>
            <person name="Lutzoni F."/>
            <person name="Magnuson J."/>
            <person name="Mondo S."/>
            <person name="Nolan M."/>
            <person name="Ohm R."/>
            <person name="Pangilinan J."/>
            <person name="Park H.-J."/>
            <person name="Ramirez L."/>
            <person name="Alfaro M."/>
            <person name="Sun H."/>
            <person name="Tritt A."/>
            <person name="Yoshinaga Y."/>
            <person name="Zwiers L.-H."/>
            <person name="Turgeon B."/>
            <person name="Goodwin S."/>
            <person name="Spatafora J."/>
            <person name="Crous P."/>
            <person name="Grigoriev I."/>
        </authorList>
    </citation>
    <scope>NUCLEOTIDE SEQUENCE</scope>
    <source>
        <strain evidence="1">ATCC 74209</strain>
    </source>
</reference>
<dbReference type="Proteomes" id="UP000799536">
    <property type="component" value="Unassembled WGS sequence"/>
</dbReference>
<dbReference type="Gene3D" id="3.90.1410.10">
    <property type="entry name" value="set domain protein methyltransferase, domain 1"/>
    <property type="match status" value="1"/>
</dbReference>
<dbReference type="GO" id="GO:0005634">
    <property type="term" value="C:nucleus"/>
    <property type="evidence" value="ECO:0007669"/>
    <property type="project" value="TreeGrafter"/>
</dbReference>
<sequence>MIRRGRLEGWLKRSIDDLPRWAAINGVSFRGIKIGPLPGLENRGSTVIAKQELRSEKEGPLMVVPKDLIISRLNIDLFAKSDQQLKEVLEAVGEFGHTTRGAVLIFLLMQATISCPDIHDVGVLNPLTEYIKFLPDELLPTFWTEEEQELLVGTTLRPAVRAKFNSLLREFEHLRTSTQEIEWCAKYWWDEDEGQVTFEDWMSVDAMYRSRALEFPRIGDSMVPCVDMANHASGDATVALFESDEDGNGLLLLRDGKDKRAEEEITITYGDEKGACEMIFSYGFLEDNVTSARMMFLNLDIPGDDPLRPAKIAVNSAAPGFRIFEKEDGITAWESDFIWLVCVNEEDGLDFKFMQTVDGDQEIMTFWGQKELENTLKLKSLLQQEPLWDVYQLRAVCLLQDRVERQIETLEEMGEPEKGPTIREVPWQLAGRLRKLEGSMLERCRRDLEDQKTKLLDSGVVRQYLGISEEPNEEVDFS</sequence>
<dbReference type="InterPro" id="IPR046341">
    <property type="entry name" value="SET_dom_sf"/>
</dbReference>
<comment type="caution">
    <text evidence="1">The sequence shown here is derived from an EMBL/GenBank/DDBJ whole genome shotgun (WGS) entry which is preliminary data.</text>
</comment>